<dbReference type="OrthoDB" id="5197702at2"/>
<feature type="signal peptide" evidence="1">
    <location>
        <begin position="1"/>
        <end position="29"/>
    </location>
</feature>
<dbReference type="Proteomes" id="UP000198649">
    <property type="component" value="Unassembled WGS sequence"/>
</dbReference>
<dbReference type="Pfam" id="PF13582">
    <property type="entry name" value="Reprolysin_3"/>
    <property type="match status" value="1"/>
</dbReference>
<gene>
    <name evidence="2" type="ORF">SAMN05216561_105102</name>
</gene>
<name>A0A1I3FQP0_9ACTN</name>
<dbReference type="RefSeq" id="WP_143099690.1">
    <property type="nucleotide sequence ID" value="NZ_BKAF01000006.1"/>
</dbReference>
<dbReference type="AlphaFoldDB" id="A0A1I3FQP0"/>
<keyword evidence="1" id="KW-0732">Signal</keyword>
<organism evidence="2 3">
    <name type="scientific">Nocardioides psychrotolerans</name>
    <dbReference type="NCBI Taxonomy" id="1005945"/>
    <lineage>
        <taxon>Bacteria</taxon>
        <taxon>Bacillati</taxon>
        <taxon>Actinomycetota</taxon>
        <taxon>Actinomycetes</taxon>
        <taxon>Propionibacteriales</taxon>
        <taxon>Nocardioidaceae</taxon>
        <taxon>Nocardioides</taxon>
    </lineage>
</organism>
<protein>
    <submittedName>
        <fullName evidence="2">Metallo-peptidase family M12B Reprolysin-like</fullName>
    </submittedName>
</protein>
<evidence type="ECO:0000313" key="2">
    <source>
        <dbReference type="EMBL" id="SFI13484.1"/>
    </source>
</evidence>
<dbReference type="EMBL" id="FOQG01000005">
    <property type="protein sequence ID" value="SFI13484.1"/>
    <property type="molecule type" value="Genomic_DNA"/>
</dbReference>
<accession>A0A1I3FQP0</accession>
<proteinExistence type="predicted"/>
<keyword evidence="3" id="KW-1185">Reference proteome</keyword>
<evidence type="ECO:0000313" key="3">
    <source>
        <dbReference type="Proteomes" id="UP000198649"/>
    </source>
</evidence>
<feature type="chain" id="PRO_5011566712" evidence="1">
    <location>
        <begin position="30"/>
        <end position="244"/>
    </location>
</feature>
<dbReference type="GO" id="GO:0008237">
    <property type="term" value="F:metallopeptidase activity"/>
    <property type="evidence" value="ECO:0007669"/>
    <property type="project" value="InterPro"/>
</dbReference>
<dbReference type="Gene3D" id="3.40.390.10">
    <property type="entry name" value="Collagenase (Catalytic Domain)"/>
    <property type="match status" value="1"/>
</dbReference>
<sequence>MRRRLLPLFLALGLALAGAVLTGPAPSRADPVVVPDIDGGLATCTQLTPHAVAVTGEPVRLDVRILLDGVTRDHAEQGVVSMRKAYRPLGIGVAATYDVVDLSGVDAQRLIEQAKDRYGGRRPAGVDVVYAMTVKDITSTGPTGGQLIGQADCIGGVRTARTAFAVGEIGRVTIPTTTEGTGKVMAHEVGHLLGGHHHYASAEGLLASDPATMSLMGPAIDLDALRFSSLNQLMVRGHAQRYAD</sequence>
<dbReference type="InterPro" id="IPR024079">
    <property type="entry name" value="MetalloPept_cat_dom_sf"/>
</dbReference>
<dbReference type="SUPFAM" id="SSF55486">
    <property type="entry name" value="Metalloproteases ('zincins'), catalytic domain"/>
    <property type="match status" value="1"/>
</dbReference>
<evidence type="ECO:0000256" key="1">
    <source>
        <dbReference type="SAM" id="SignalP"/>
    </source>
</evidence>
<reference evidence="2 3" key="1">
    <citation type="submission" date="2016-10" db="EMBL/GenBank/DDBJ databases">
        <authorList>
            <person name="de Groot N.N."/>
        </authorList>
    </citation>
    <scope>NUCLEOTIDE SEQUENCE [LARGE SCALE GENOMIC DNA]</scope>
    <source>
        <strain evidence="2 3">CGMCC 1.11156</strain>
    </source>
</reference>